<keyword evidence="2 8" id="KW-0378">Hydrolase</keyword>
<dbReference type="Pfam" id="PF13086">
    <property type="entry name" value="AAA_11"/>
    <property type="match status" value="1"/>
</dbReference>
<dbReference type="PANTHER" id="PTHR10887">
    <property type="entry name" value="DNA2/NAM7 HELICASE FAMILY"/>
    <property type="match status" value="1"/>
</dbReference>
<comment type="caution">
    <text evidence="8">The sequence shown here is derived from an EMBL/GenBank/DDBJ whole genome shotgun (WGS) entry which is preliminary data.</text>
</comment>
<feature type="domain" description="DNA2/NAM7 helicase helicase" evidence="5">
    <location>
        <begin position="246"/>
        <end position="603"/>
    </location>
</feature>
<evidence type="ECO:0000259" key="7">
    <source>
        <dbReference type="Pfam" id="PF20073"/>
    </source>
</evidence>
<accession>A0AAD8I8H5</accession>
<sequence length="900" mass="101646">MEAEQDESSCNENALYVGENLAKVVLSWSLEDIFHVHKVNAIPHSFSSLGDYLSSFVYPLVEETKAELCSKLESLSTAPFAKIISLCSSAQFVNRHYEIVFGKWKESSKSLKKVARQTKAGDLIVFTQPKPDQNFSAGRLGRSWCFGYVTKILKHEYNERLIYTPHFEVSTSIKLEAALDVSKPIYAVFLMNMTTNNRIWNALHTCPSDHVNKELLSINPMIQEDCKNCPAMKETLEKKLFLTSYLNKSQCEAVAQCICNSACDHKPSLELIWAPPGTGKTRTLSVLLCSLLRVNCRTLVCAPTNVAISELASRVMNLVRESAKTLDENGIQCCSYGDLLIYGDINQSYQTAYGIDDIYLNHRVKRLTRCFEPEFGWKHWFTSMTEFLENCVSEYNTLCTEKNASETDKHVYNGTSFLQSVKDSFFAKLESLRKCISTIYTHLPKSYISEKDIQDLLLLEASLNSLETFLFQVKPVGKEPKAAFVLEEDVQSSAQDDVDMASFLHITSECIQHLRNLLHSLDRLSPITVNEKFCFRMASLIFCTASSAYELCKVGIDSIKLLVIDEASQVKECESLIPLQVSGIKHVVLLGDECQLPAFVSSKVSAKAGFGKSLFERLSMLGYNRHLLDTQYRMHPNISSFPNKFFYQNRIIDSQIVKSDTYKKCFIPGPMYGTYSFMNISCGREVLSDGHGWKNIVEVAVVLKILQLLYKACEAVKLKVTIGVISPYSAQVSEIRRELGQKYDNHNDFQVRIRSIDGFQGGEEDIIIISTVRSNQNGSIGFAFSPQRINVALTRARHCLWILGNEKALSNSDSIWEELILDAKDRQCFFNADEVNDLQTVILEVKKNQDQPDGTYNLDETLLRNTTCKVSFLLIVEFPVSSCDARIGFLLFMSVLMICC</sequence>
<dbReference type="GO" id="GO:0016787">
    <property type="term" value="F:hydrolase activity"/>
    <property type="evidence" value="ECO:0007669"/>
    <property type="project" value="UniProtKB-KW"/>
</dbReference>
<dbReference type="Pfam" id="PF20073">
    <property type="entry name" value="DUF6469"/>
    <property type="match status" value="1"/>
</dbReference>
<dbReference type="EMBL" id="JAUIZM010000006">
    <property type="protein sequence ID" value="KAK1380720.1"/>
    <property type="molecule type" value="Genomic_DNA"/>
</dbReference>
<dbReference type="Pfam" id="PF13087">
    <property type="entry name" value="AAA_12"/>
    <property type="match status" value="1"/>
</dbReference>
<dbReference type="CDD" id="cd18808">
    <property type="entry name" value="SF1_C_Upf1"/>
    <property type="match status" value="1"/>
</dbReference>
<dbReference type="InterPro" id="IPR041677">
    <property type="entry name" value="DNA2/NAM7_AAA_11"/>
</dbReference>
<evidence type="ECO:0000259" key="6">
    <source>
        <dbReference type="Pfam" id="PF13087"/>
    </source>
</evidence>
<organism evidence="8 9">
    <name type="scientific">Heracleum sosnowskyi</name>
    <dbReference type="NCBI Taxonomy" id="360622"/>
    <lineage>
        <taxon>Eukaryota</taxon>
        <taxon>Viridiplantae</taxon>
        <taxon>Streptophyta</taxon>
        <taxon>Embryophyta</taxon>
        <taxon>Tracheophyta</taxon>
        <taxon>Spermatophyta</taxon>
        <taxon>Magnoliopsida</taxon>
        <taxon>eudicotyledons</taxon>
        <taxon>Gunneridae</taxon>
        <taxon>Pentapetalae</taxon>
        <taxon>asterids</taxon>
        <taxon>campanulids</taxon>
        <taxon>Apiales</taxon>
        <taxon>Apiaceae</taxon>
        <taxon>Apioideae</taxon>
        <taxon>apioid superclade</taxon>
        <taxon>Tordylieae</taxon>
        <taxon>Tordyliinae</taxon>
        <taxon>Heracleum</taxon>
    </lineage>
</organism>
<evidence type="ECO:0000313" key="8">
    <source>
        <dbReference type="EMBL" id="KAK1380720.1"/>
    </source>
</evidence>
<gene>
    <name evidence="8" type="ORF">POM88_027464</name>
</gene>
<dbReference type="InterPro" id="IPR041679">
    <property type="entry name" value="DNA2/NAM7-like_C"/>
</dbReference>
<dbReference type="GO" id="GO:0005524">
    <property type="term" value="F:ATP binding"/>
    <property type="evidence" value="ECO:0007669"/>
    <property type="project" value="UniProtKB-KW"/>
</dbReference>
<dbReference type="FunFam" id="3.40.50.300:FF:000326">
    <property type="entry name" value="P-loop containing nucleoside triphosphate hydrolase"/>
    <property type="match status" value="1"/>
</dbReference>
<dbReference type="InterPro" id="IPR027417">
    <property type="entry name" value="P-loop_NTPase"/>
</dbReference>
<dbReference type="InterPro" id="IPR045529">
    <property type="entry name" value="DUF6469"/>
</dbReference>
<dbReference type="PANTHER" id="PTHR10887:SF515">
    <property type="entry name" value="P-LOOP CONTAINING NUCLEOSIDE TRIPHOSPHATE HYDROLASES SUPERFAMILY PROTEIN"/>
    <property type="match status" value="1"/>
</dbReference>
<dbReference type="GO" id="GO:0004386">
    <property type="term" value="F:helicase activity"/>
    <property type="evidence" value="ECO:0007669"/>
    <property type="project" value="UniProtKB-KW"/>
</dbReference>
<keyword evidence="1" id="KW-0547">Nucleotide-binding</keyword>
<reference evidence="8" key="1">
    <citation type="submission" date="2023-02" db="EMBL/GenBank/DDBJ databases">
        <title>Genome of toxic invasive species Heracleum sosnowskyi carries increased number of genes despite the absence of recent whole-genome duplications.</title>
        <authorList>
            <person name="Schelkunov M."/>
            <person name="Shtratnikova V."/>
            <person name="Makarenko M."/>
            <person name="Klepikova A."/>
            <person name="Omelchenko D."/>
            <person name="Novikova G."/>
            <person name="Obukhova E."/>
            <person name="Bogdanov V."/>
            <person name="Penin A."/>
            <person name="Logacheva M."/>
        </authorList>
    </citation>
    <scope>NUCLEOTIDE SEQUENCE</scope>
    <source>
        <strain evidence="8">Hsosn_3</strain>
        <tissue evidence="8">Leaf</tissue>
    </source>
</reference>
<proteinExistence type="predicted"/>
<evidence type="ECO:0000256" key="1">
    <source>
        <dbReference type="ARBA" id="ARBA00022741"/>
    </source>
</evidence>
<dbReference type="InterPro" id="IPR045055">
    <property type="entry name" value="DNA2/NAM7-like"/>
</dbReference>
<feature type="domain" description="DNA2/NAM7 helicase-like C-terminal" evidence="6">
    <location>
        <begin position="611"/>
        <end position="806"/>
    </location>
</feature>
<evidence type="ECO:0000313" key="9">
    <source>
        <dbReference type="Proteomes" id="UP001237642"/>
    </source>
</evidence>
<keyword evidence="4" id="KW-0067">ATP-binding</keyword>
<dbReference type="Gene3D" id="3.40.50.300">
    <property type="entry name" value="P-loop containing nucleotide triphosphate hydrolases"/>
    <property type="match status" value="2"/>
</dbReference>
<dbReference type="GO" id="GO:0005694">
    <property type="term" value="C:chromosome"/>
    <property type="evidence" value="ECO:0007669"/>
    <property type="project" value="UniProtKB-ARBA"/>
</dbReference>
<dbReference type="SUPFAM" id="SSF52540">
    <property type="entry name" value="P-loop containing nucleoside triphosphate hydrolases"/>
    <property type="match status" value="1"/>
</dbReference>
<protein>
    <submittedName>
        <fullName evidence="8">P-loop containing nucleoside triphosphate hydrolases superfamily protein</fullName>
    </submittedName>
</protein>
<dbReference type="Proteomes" id="UP001237642">
    <property type="component" value="Unassembled WGS sequence"/>
</dbReference>
<evidence type="ECO:0000256" key="2">
    <source>
        <dbReference type="ARBA" id="ARBA00022801"/>
    </source>
</evidence>
<keyword evidence="9" id="KW-1185">Reference proteome</keyword>
<evidence type="ECO:0000259" key="5">
    <source>
        <dbReference type="Pfam" id="PF13086"/>
    </source>
</evidence>
<name>A0AAD8I8H5_9APIA</name>
<evidence type="ECO:0000256" key="3">
    <source>
        <dbReference type="ARBA" id="ARBA00022806"/>
    </source>
</evidence>
<dbReference type="AlphaFoldDB" id="A0AAD8I8H5"/>
<reference evidence="8" key="2">
    <citation type="submission" date="2023-05" db="EMBL/GenBank/DDBJ databases">
        <authorList>
            <person name="Schelkunov M.I."/>
        </authorList>
    </citation>
    <scope>NUCLEOTIDE SEQUENCE</scope>
    <source>
        <strain evidence="8">Hsosn_3</strain>
        <tissue evidence="8">Leaf</tissue>
    </source>
</reference>
<evidence type="ECO:0000256" key="4">
    <source>
        <dbReference type="ARBA" id="ARBA00022840"/>
    </source>
</evidence>
<dbReference type="InterPro" id="IPR047187">
    <property type="entry name" value="SF1_C_Upf1"/>
</dbReference>
<keyword evidence="3" id="KW-0347">Helicase</keyword>
<feature type="domain" description="DUF6469" evidence="7">
    <location>
        <begin position="79"/>
        <end position="205"/>
    </location>
</feature>